<protein>
    <submittedName>
        <fullName evidence="1">Uncharacterized protein</fullName>
    </submittedName>
</protein>
<proteinExistence type="predicted"/>
<reference evidence="1 2" key="1">
    <citation type="submission" date="2019-02" db="EMBL/GenBank/DDBJ databases">
        <title>Deep-cultivation of Planctomycetes and their phenomic and genomic characterization uncovers novel biology.</title>
        <authorList>
            <person name="Wiegand S."/>
            <person name="Jogler M."/>
            <person name="Boedeker C."/>
            <person name="Pinto D."/>
            <person name="Vollmers J."/>
            <person name="Rivas-Marin E."/>
            <person name="Kohn T."/>
            <person name="Peeters S.H."/>
            <person name="Heuer A."/>
            <person name="Rast P."/>
            <person name="Oberbeckmann S."/>
            <person name="Bunk B."/>
            <person name="Jeske O."/>
            <person name="Meyerdierks A."/>
            <person name="Storesund J.E."/>
            <person name="Kallscheuer N."/>
            <person name="Luecker S."/>
            <person name="Lage O.M."/>
            <person name="Pohl T."/>
            <person name="Merkel B.J."/>
            <person name="Hornburger P."/>
            <person name="Mueller R.-W."/>
            <person name="Bruemmer F."/>
            <person name="Labrenz M."/>
            <person name="Spormann A.M."/>
            <person name="Op den Camp H."/>
            <person name="Overmann J."/>
            <person name="Amann R."/>
            <person name="Jetten M.S.M."/>
            <person name="Mascher T."/>
            <person name="Medema M.H."/>
            <person name="Devos D.P."/>
            <person name="Kaster A.-K."/>
            <person name="Ovreas L."/>
            <person name="Rohde M."/>
            <person name="Galperin M.Y."/>
            <person name="Jogler C."/>
        </authorList>
    </citation>
    <scope>NUCLEOTIDE SEQUENCE [LARGE SCALE GENOMIC DNA]</scope>
    <source>
        <strain evidence="1 2">Pan161</strain>
    </source>
</reference>
<keyword evidence="2" id="KW-1185">Reference proteome</keyword>
<gene>
    <name evidence="1" type="ORF">Pan161_15430</name>
</gene>
<name>A0A517VA73_9PLAN</name>
<accession>A0A517VA73</accession>
<sequence>MFRHFCCPAVVEIRELLPSESFFKSQHSFCADFFCEAPRFQLFKTLPFMSDPGWWNCQFCNPIKNHGEQYLWHSHLGKLEPHVLCVACYLRSDLDQFFSQRYQQAVPHRIRQGQPPQKVSQVVSQRNQLQPNLVALPHSNYTKM</sequence>
<organism evidence="1 2">
    <name type="scientific">Gimesia algae</name>
    <dbReference type="NCBI Taxonomy" id="2527971"/>
    <lineage>
        <taxon>Bacteria</taxon>
        <taxon>Pseudomonadati</taxon>
        <taxon>Planctomycetota</taxon>
        <taxon>Planctomycetia</taxon>
        <taxon>Planctomycetales</taxon>
        <taxon>Planctomycetaceae</taxon>
        <taxon>Gimesia</taxon>
    </lineage>
</organism>
<dbReference type="KEGG" id="gax:Pan161_15430"/>
<evidence type="ECO:0000313" key="2">
    <source>
        <dbReference type="Proteomes" id="UP000316855"/>
    </source>
</evidence>
<dbReference type="EMBL" id="CP036343">
    <property type="protein sequence ID" value="QDT89910.1"/>
    <property type="molecule type" value="Genomic_DNA"/>
</dbReference>
<dbReference type="Proteomes" id="UP000316855">
    <property type="component" value="Chromosome"/>
</dbReference>
<evidence type="ECO:0000313" key="1">
    <source>
        <dbReference type="EMBL" id="QDT89910.1"/>
    </source>
</evidence>
<dbReference type="AlphaFoldDB" id="A0A517VA73"/>